<evidence type="ECO:0000313" key="2">
    <source>
        <dbReference type="EMBL" id="KKZ66657.1"/>
    </source>
</evidence>
<evidence type="ECO:0000313" key="3">
    <source>
        <dbReference type="Proteomes" id="UP000034164"/>
    </source>
</evidence>
<feature type="region of interest" description="Disordered" evidence="1">
    <location>
        <begin position="262"/>
        <end position="287"/>
    </location>
</feature>
<name>A0A0G2I7Q2_9EURO</name>
<protein>
    <submittedName>
        <fullName evidence="2">Uncharacterized protein</fullName>
    </submittedName>
</protein>
<organism evidence="2 3">
    <name type="scientific">[Emmonsia] crescens</name>
    <dbReference type="NCBI Taxonomy" id="73230"/>
    <lineage>
        <taxon>Eukaryota</taxon>
        <taxon>Fungi</taxon>
        <taxon>Dikarya</taxon>
        <taxon>Ascomycota</taxon>
        <taxon>Pezizomycotina</taxon>
        <taxon>Eurotiomycetes</taxon>
        <taxon>Eurotiomycetidae</taxon>
        <taxon>Onygenales</taxon>
        <taxon>Ajellomycetaceae</taxon>
        <taxon>Emergomyces</taxon>
    </lineage>
</organism>
<dbReference type="Proteomes" id="UP000034164">
    <property type="component" value="Unassembled WGS sequence"/>
</dbReference>
<dbReference type="OrthoDB" id="5401786at2759"/>
<feature type="region of interest" description="Disordered" evidence="1">
    <location>
        <begin position="457"/>
        <end position="476"/>
    </location>
</feature>
<feature type="region of interest" description="Disordered" evidence="1">
    <location>
        <begin position="34"/>
        <end position="62"/>
    </location>
</feature>
<feature type="compositionally biased region" description="Basic residues" evidence="1">
    <location>
        <begin position="374"/>
        <end position="392"/>
    </location>
</feature>
<sequence length="494" mass="56485">MALTINGLGASVLPQVIDALQRLQDNPELLARERSQLNDPPPPYASGETTQPPSPARPLPEADRLWQLKRRREERLNSMPGCQFTYQRRLEEKRLIEQNMRWFAGRKETLPFNMKLNYTTNAENNVTNRWIEQGIWNDKWLPRAWGARWKHEESPEPEFEPAPGEPDSEPILYSGPRPDPPKPRLKIVSQERRAAHERETMASRPYYQFRFQISKEREWLEDEPDSELIDIDAKAYENAKDHWLEQKIWNPKWGHMPGMTWIHEDPDDDDNSDEALPTNAIENNEQPTRRLYYRYRSDTFGFTIETSPSPEPTGEGRPSLAPRTIAASNGDGPITANKSMPSSPVPQSPENTENTEILQESTGGALHLNATPKIRKRAKRNLPTRQLRKRPRATSEPADALQDIVANAVGSIPAGDDDSKSSHATSPPRHLNLEMDVGEHQQLLRRSPRISRRCLTNETTVSASKVPQSRNDQPSQIVARTRKRRKICTNHGGF</sequence>
<feature type="region of interest" description="Disordered" evidence="1">
    <location>
        <begin position="151"/>
        <end position="184"/>
    </location>
</feature>
<feature type="region of interest" description="Disordered" evidence="1">
    <location>
        <begin position="302"/>
        <end position="352"/>
    </location>
</feature>
<dbReference type="EMBL" id="LCZI01000446">
    <property type="protein sequence ID" value="KKZ66657.1"/>
    <property type="molecule type" value="Genomic_DNA"/>
</dbReference>
<gene>
    <name evidence="2" type="ORF">EMCG_00220</name>
</gene>
<proteinExistence type="predicted"/>
<evidence type="ECO:0000256" key="1">
    <source>
        <dbReference type="SAM" id="MobiDB-lite"/>
    </source>
</evidence>
<accession>A0A0G2I7Q2</accession>
<comment type="caution">
    <text evidence="2">The sequence shown here is derived from an EMBL/GenBank/DDBJ whole genome shotgun (WGS) entry which is preliminary data.</text>
</comment>
<dbReference type="AlphaFoldDB" id="A0A0G2I7Q2"/>
<dbReference type="VEuPathDB" id="FungiDB:EMCG_00220"/>
<feature type="region of interest" description="Disordered" evidence="1">
    <location>
        <begin position="374"/>
        <end position="433"/>
    </location>
</feature>
<reference evidence="3" key="1">
    <citation type="journal article" date="2015" name="PLoS Genet.">
        <title>The dynamic genome and transcriptome of the human fungal pathogen Blastomyces and close relative Emmonsia.</title>
        <authorList>
            <person name="Munoz J.F."/>
            <person name="Gauthier G.M."/>
            <person name="Desjardins C.A."/>
            <person name="Gallo J.E."/>
            <person name="Holder J."/>
            <person name="Sullivan T.D."/>
            <person name="Marty A.J."/>
            <person name="Carmen J.C."/>
            <person name="Chen Z."/>
            <person name="Ding L."/>
            <person name="Gujja S."/>
            <person name="Magrini V."/>
            <person name="Misas E."/>
            <person name="Mitreva M."/>
            <person name="Priest M."/>
            <person name="Saif S."/>
            <person name="Whiston E.A."/>
            <person name="Young S."/>
            <person name="Zeng Q."/>
            <person name="Goldman W.E."/>
            <person name="Mardis E.R."/>
            <person name="Taylor J.W."/>
            <person name="McEwen J.G."/>
            <person name="Clay O.K."/>
            <person name="Klein B.S."/>
            <person name="Cuomo C.A."/>
        </authorList>
    </citation>
    <scope>NUCLEOTIDE SEQUENCE [LARGE SCALE GENOMIC DNA]</scope>
    <source>
        <strain evidence="3">UAMH 3008</strain>
    </source>
</reference>